<dbReference type="InterPro" id="IPR018723">
    <property type="entry name" value="DUF2254_membrane"/>
</dbReference>
<accession>A0A518DB19</accession>
<proteinExistence type="predicted"/>
<dbReference type="Proteomes" id="UP000317429">
    <property type="component" value="Chromosome"/>
</dbReference>
<keyword evidence="4" id="KW-1185">Reference proteome</keyword>
<evidence type="ECO:0000256" key="1">
    <source>
        <dbReference type="SAM" id="MobiDB-lite"/>
    </source>
</evidence>
<feature type="transmembrane region" description="Helical" evidence="2">
    <location>
        <begin position="146"/>
        <end position="165"/>
    </location>
</feature>
<evidence type="ECO:0008006" key="5">
    <source>
        <dbReference type="Google" id="ProtNLM"/>
    </source>
</evidence>
<organism evidence="3 4">
    <name type="scientific">Pirellulimonas nuda</name>
    <dbReference type="NCBI Taxonomy" id="2528009"/>
    <lineage>
        <taxon>Bacteria</taxon>
        <taxon>Pseudomonadati</taxon>
        <taxon>Planctomycetota</taxon>
        <taxon>Planctomycetia</taxon>
        <taxon>Pirellulales</taxon>
        <taxon>Lacipirellulaceae</taxon>
        <taxon>Pirellulimonas</taxon>
    </lineage>
</organism>
<reference evidence="3 4" key="1">
    <citation type="submission" date="2019-02" db="EMBL/GenBank/DDBJ databases">
        <title>Deep-cultivation of Planctomycetes and their phenomic and genomic characterization uncovers novel biology.</title>
        <authorList>
            <person name="Wiegand S."/>
            <person name="Jogler M."/>
            <person name="Boedeker C."/>
            <person name="Pinto D."/>
            <person name="Vollmers J."/>
            <person name="Rivas-Marin E."/>
            <person name="Kohn T."/>
            <person name="Peeters S.H."/>
            <person name="Heuer A."/>
            <person name="Rast P."/>
            <person name="Oberbeckmann S."/>
            <person name="Bunk B."/>
            <person name="Jeske O."/>
            <person name="Meyerdierks A."/>
            <person name="Storesund J.E."/>
            <person name="Kallscheuer N."/>
            <person name="Luecker S."/>
            <person name="Lage O.M."/>
            <person name="Pohl T."/>
            <person name="Merkel B.J."/>
            <person name="Hornburger P."/>
            <person name="Mueller R.-W."/>
            <person name="Bruemmer F."/>
            <person name="Labrenz M."/>
            <person name="Spormann A.M."/>
            <person name="Op den Camp H."/>
            <person name="Overmann J."/>
            <person name="Amann R."/>
            <person name="Jetten M.S.M."/>
            <person name="Mascher T."/>
            <person name="Medema M.H."/>
            <person name="Devos D.P."/>
            <person name="Kaster A.-K."/>
            <person name="Ovreas L."/>
            <person name="Rohde M."/>
            <person name="Galperin M.Y."/>
            <person name="Jogler C."/>
        </authorList>
    </citation>
    <scope>NUCLEOTIDE SEQUENCE [LARGE SCALE GENOMIC DNA]</scope>
    <source>
        <strain evidence="3 4">Pla175</strain>
    </source>
</reference>
<sequence length="490" mass="53167">MLSSELVCEHRTSIVENASGILRKPHRNPNQLGKPHFMRILLLKWWDLLRSSFWFVPSLMAAGSVALAVAMVALDDAVSDEWLIDGGWAYTGGAEGASAVLSAIASSMMGIAGVVFSMTLVALSLASSQFGPRLLRNFMRDSTNQVVLGTFVATFMYSLLVLRTIRYGDESVVPHLSVTLAVGLALMSLGVLIYFIHHVSVSIQADEVVSRVGDELLQSIDRMFPEPEPPDDSTPQPAPDSPALDAAFDEQSQGISADVDGYLQFIDLAALTALATKNDAILRVERRPGEYLAPGARLLSVWPRDRASEDLVGSARAAFGLGSQRTPSQDLEFTVDQLVEVAVRALSPGINDPFTAIRCIDRLGSALCRFAKRDPPSPHRFDADGRLRVTAPPVSFSRFLDCAFDPIRNYARADAQVTRRLLETIATVEKSASRPERRAALRRHADVIAAEAQTGLSAEADRRTIALLHEQVIAALNEGESPPPEGESVV</sequence>
<keyword evidence="2" id="KW-1133">Transmembrane helix</keyword>
<feature type="transmembrane region" description="Helical" evidence="2">
    <location>
        <begin position="177"/>
        <end position="196"/>
    </location>
</feature>
<evidence type="ECO:0000313" key="3">
    <source>
        <dbReference type="EMBL" id="QDU88681.1"/>
    </source>
</evidence>
<protein>
    <recommendedName>
        <fullName evidence="5">DUF2254 domain-containing protein</fullName>
    </recommendedName>
</protein>
<keyword evidence="2" id="KW-0812">Transmembrane</keyword>
<dbReference type="KEGG" id="pnd:Pla175_20620"/>
<name>A0A518DB19_9BACT</name>
<dbReference type="Pfam" id="PF10011">
    <property type="entry name" value="DUF2254"/>
    <property type="match status" value="1"/>
</dbReference>
<feature type="region of interest" description="Disordered" evidence="1">
    <location>
        <begin position="222"/>
        <end position="245"/>
    </location>
</feature>
<dbReference type="AlphaFoldDB" id="A0A518DB19"/>
<feature type="transmembrane region" description="Helical" evidence="2">
    <location>
        <begin position="100"/>
        <end position="125"/>
    </location>
</feature>
<evidence type="ECO:0000256" key="2">
    <source>
        <dbReference type="SAM" id="Phobius"/>
    </source>
</evidence>
<feature type="transmembrane region" description="Helical" evidence="2">
    <location>
        <begin position="53"/>
        <end position="74"/>
    </location>
</feature>
<keyword evidence="2" id="KW-0472">Membrane</keyword>
<dbReference type="OrthoDB" id="2955631at2"/>
<gene>
    <name evidence="3" type="ORF">Pla175_20620</name>
</gene>
<evidence type="ECO:0000313" key="4">
    <source>
        <dbReference type="Proteomes" id="UP000317429"/>
    </source>
</evidence>
<dbReference type="EMBL" id="CP036291">
    <property type="protein sequence ID" value="QDU88681.1"/>
    <property type="molecule type" value="Genomic_DNA"/>
</dbReference>